<dbReference type="AlphaFoldDB" id="A0A1K1MQL4"/>
<dbReference type="Proteomes" id="UP000183257">
    <property type="component" value="Unassembled WGS sequence"/>
</dbReference>
<dbReference type="EMBL" id="FPIY01000001">
    <property type="protein sequence ID" value="SFW25476.1"/>
    <property type="molecule type" value="Genomic_DNA"/>
</dbReference>
<keyword evidence="2" id="KW-1185">Reference proteome</keyword>
<gene>
    <name evidence="1" type="ORF">SAMN05660313_00814</name>
</gene>
<organism evidence="1 2">
    <name type="scientific">Cellulophaga fucicola</name>
    <dbReference type="NCBI Taxonomy" id="76595"/>
    <lineage>
        <taxon>Bacteria</taxon>
        <taxon>Pseudomonadati</taxon>
        <taxon>Bacteroidota</taxon>
        <taxon>Flavobacteriia</taxon>
        <taxon>Flavobacteriales</taxon>
        <taxon>Flavobacteriaceae</taxon>
        <taxon>Cellulophaga</taxon>
    </lineage>
</organism>
<name>A0A1K1MQL4_9FLAO</name>
<protein>
    <recommendedName>
        <fullName evidence="3">Septum formation inhibitor Maf</fullName>
    </recommendedName>
</protein>
<accession>A0A1K1MQL4</accession>
<evidence type="ECO:0000313" key="1">
    <source>
        <dbReference type="EMBL" id="SFW25476.1"/>
    </source>
</evidence>
<dbReference type="OrthoDB" id="5496093at2"/>
<dbReference type="RefSeq" id="WP_072302466.1">
    <property type="nucleotide sequence ID" value="NZ_FPIY01000001.1"/>
</dbReference>
<dbReference type="PROSITE" id="PS51257">
    <property type="entry name" value="PROKAR_LIPOPROTEIN"/>
    <property type="match status" value="1"/>
</dbReference>
<proteinExistence type="predicted"/>
<evidence type="ECO:0008006" key="3">
    <source>
        <dbReference type="Google" id="ProtNLM"/>
    </source>
</evidence>
<evidence type="ECO:0000313" key="2">
    <source>
        <dbReference type="Proteomes" id="UP000183257"/>
    </source>
</evidence>
<reference evidence="2" key="1">
    <citation type="submission" date="2016-11" db="EMBL/GenBank/DDBJ databases">
        <authorList>
            <person name="Varghese N."/>
            <person name="Submissions S."/>
        </authorList>
    </citation>
    <scope>NUCLEOTIDE SEQUENCE [LARGE SCALE GENOMIC DNA]</scope>
    <source>
        <strain evidence="2">DSM 24786</strain>
    </source>
</reference>
<sequence>MKKLLGLSIVATTLLFTYACKGKVQEEEKTTNIVAETTEKKAEAKPVSNEFKKYWYNGTAEITSYKLKQARYGELRDGSAVLVYVTEPFSATKQVKADNPDKTNIPVLKLNSTKKFYTGIYPYSVMSSTFYPVADNSNSIKITNSVQEWCGQVFSQLNNKDKFEISSFSYFESEGDKNFSLDKNILENDLWAKIRIDPTSLPTGNLDVIPSFQYIRFSHKKLKAYKANITKISKDNLTIYSLDYPELQRNLSITFTTAFPHTIESFTETHKSGFGANIKMLTTKATLNKRINTAYWQQNGNKDLHFRDSLGL</sequence>
<dbReference type="STRING" id="76595.SAMN05660313_00814"/>